<dbReference type="InterPro" id="IPR036188">
    <property type="entry name" value="FAD/NAD-bd_sf"/>
</dbReference>
<dbReference type="CDD" id="cd08249">
    <property type="entry name" value="enoyl_reductase_like"/>
    <property type="match status" value="1"/>
</dbReference>
<comment type="subunit">
    <text evidence="2">Monomer.</text>
</comment>
<reference evidence="6 7" key="1">
    <citation type="journal article" date="2018" name="IMA Fungus">
        <title>IMA Genome-F 10: Nine draft genome sequences of Claviceps purpurea s.lat., including C. arundinis, C. humidiphila, and C. cf. spartinae, pseudomolecules for the pitch canker pathogen Fusarium circinatum, draft genome of Davidsoniella eucalypti, Grosmannia galeiformis, Quambalaria eucalypti, and Teratosphaeria destructans.</title>
        <authorList>
            <person name="Wingfield B.D."/>
            <person name="Liu M."/>
            <person name="Nguyen H.D."/>
            <person name="Lane F.A."/>
            <person name="Morgan S.W."/>
            <person name="De Vos L."/>
            <person name="Wilken P.M."/>
            <person name="Duong T.A."/>
            <person name="Aylward J."/>
            <person name="Coetzee M.P."/>
            <person name="Dadej K."/>
            <person name="De Beer Z.W."/>
            <person name="Findlay W."/>
            <person name="Havenga M."/>
            <person name="Kolarik M."/>
            <person name="Menzies J.G."/>
            <person name="Naidoo K."/>
            <person name="Pochopski O."/>
            <person name="Shoukouhi P."/>
            <person name="Santana Q.C."/>
            <person name="Seifert K.A."/>
            <person name="Soal N."/>
            <person name="Steenkamp E.T."/>
            <person name="Tatham C.T."/>
            <person name="van der Nest M.A."/>
            <person name="Wingfield M.J."/>
        </authorList>
    </citation>
    <scope>NUCLEOTIDE SEQUENCE [LARGE SCALE GENOMIC DNA]</scope>
    <source>
        <strain evidence="6">CMW44962</strain>
    </source>
</reference>
<dbReference type="EMBL" id="RIBY02000003">
    <property type="protein sequence ID" value="KAH9845673.1"/>
    <property type="molecule type" value="Genomic_DNA"/>
</dbReference>
<evidence type="ECO:0000256" key="4">
    <source>
        <dbReference type="SAM" id="MobiDB-lite"/>
    </source>
</evidence>
<dbReference type="SUPFAM" id="SSF50129">
    <property type="entry name" value="GroES-like"/>
    <property type="match status" value="1"/>
</dbReference>
<comment type="caution">
    <text evidence="6">The sequence shown here is derived from an EMBL/GenBank/DDBJ whole genome shotgun (WGS) entry which is preliminary data.</text>
</comment>
<comment type="similarity">
    <text evidence="1">Belongs to the zinc-containing alcohol dehydrogenase family.</text>
</comment>
<dbReference type="SMART" id="SM00829">
    <property type="entry name" value="PKS_ER"/>
    <property type="match status" value="1"/>
</dbReference>
<dbReference type="InterPro" id="IPR020843">
    <property type="entry name" value="ER"/>
</dbReference>
<protein>
    <submittedName>
        <fullName evidence="6">L-lysine 6-monooxygenase (NADPH-requiring)</fullName>
    </submittedName>
</protein>
<dbReference type="PANTHER" id="PTHR38663:SF1">
    <property type="entry name" value="L-ORNITHINE N(5)-MONOOXYGENASE"/>
    <property type="match status" value="1"/>
</dbReference>
<accession>A0A9W7W733</accession>
<feature type="domain" description="Enoyl reductase (ER)" evidence="5">
    <location>
        <begin position="9"/>
        <end position="333"/>
    </location>
</feature>
<dbReference type="InterPro" id="IPR013154">
    <property type="entry name" value="ADH-like_N"/>
</dbReference>
<evidence type="ECO:0000313" key="6">
    <source>
        <dbReference type="EMBL" id="KAH9845673.1"/>
    </source>
</evidence>
<dbReference type="InterPro" id="IPR047122">
    <property type="entry name" value="Trans-enoyl_RdTase-like"/>
</dbReference>
<dbReference type="Gene3D" id="3.90.180.10">
    <property type="entry name" value="Medium-chain alcohol dehydrogenases, catalytic domain"/>
    <property type="match status" value="1"/>
</dbReference>
<dbReference type="SUPFAM" id="SSF51905">
    <property type="entry name" value="FAD/NAD(P)-binding domain"/>
    <property type="match status" value="1"/>
</dbReference>
<dbReference type="Gene3D" id="3.50.50.60">
    <property type="entry name" value="FAD/NAD(P)-binding domain"/>
    <property type="match status" value="1"/>
</dbReference>
<dbReference type="InterPro" id="IPR036291">
    <property type="entry name" value="NAD(P)-bd_dom_sf"/>
</dbReference>
<dbReference type="OrthoDB" id="3233595at2759"/>
<dbReference type="Proteomes" id="UP001138500">
    <property type="component" value="Unassembled WGS sequence"/>
</dbReference>
<dbReference type="PANTHER" id="PTHR38663">
    <property type="match status" value="1"/>
</dbReference>
<name>A0A9W7W733_9PEZI</name>
<evidence type="ECO:0000259" key="5">
    <source>
        <dbReference type="SMART" id="SM00829"/>
    </source>
</evidence>
<dbReference type="SUPFAM" id="SSF51735">
    <property type="entry name" value="NAD(P)-binding Rossmann-fold domains"/>
    <property type="match status" value="1"/>
</dbReference>
<evidence type="ECO:0000313" key="7">
    <source>
        <dbReference type="Proteomes" id="UP001138500"/>
    </source>
</evidence>
<feature type="region of interest" description="Disordered" evidence="4">
    <location>
        <begin position="519"/>
        <end position="544"/>
    </location>
</feature>
<organism evidence="6 7">
    <name type="scientific">Teratosphaeria destructans</name>
    <dbReference type="NCBI Taxonomy" id="418781"/>
    <lineage>
        <taxon>Eukaryota</taxon>
        <taxon>Fungi</taxon>
        <taxon>Dikarya</taxon>
        <taxon>Ascomycota</taxon>
        <taxon>Pezizomycotina</taxon>
        <taxon>Dothideomycetes</taxon>
        <taxon>Dothideomycetidae</taxon>
        <taxon>Mycosphaerellales</taxon>
        <taxon>Teratosphaeriaceae</taxon>
        <taxon>Teratosphaeria</taxon>
    </lineage>
</organism>
<gene>
    <name evidence="6" type="ORF">Tdes44962_MAKER06432</name>
</gene>
<evidence type="ECO:0000256" key="3">
    <source>
        <dbReference type="ARBA" id="ARBA00023002"/>
    </source>
</evidence>
<keyword evidence="7" id="KW-1185">Reference proteome</keyword>
<sequence>MKEAIVSKGPSVKIVDSAIPKAGPGQVVIKVVVSGSNPKDWKVPDWSPDTPPMNQGDDIAGIVHEVGEGVQEPKKGDRVAAFHEMMKPGGSYAEYAVAWAHTTFLLPEKATFEEGAALPLAYLTAVVGLYANDRLNLPHPFSPATEPIPLVVYGGSSAVGSYVIQLAQKSNIHPIIAVAGRAREHVEKMIDRSKGDTIVDYRKGDEAVVQGIKDALKSQKLYHAYDAVSEKNSYVNISKVLEEHGGATTFVLPPPGGWTGKHKEFAATVKQSTTNVGAVHGPLKDLGFVYSRYLTRALEEGWFKPQPQEVVPGGLEGVQSALEKLKDGTASAVKYVFRIADTPGAGHNKMTTTFRKDSVHSQDETEPDQPIYDVAIIGAGPCGLGLAARLREKHPSALFTDVEQARYHWINRNGHKTTVRGWKRGRWEGRITPPKSNRDRSNAEPSILVLDSAGSTWMSKWHALFEKLKIEHLRSPMFFHPDPSDRDALLAFVHGQGGLGKEKCAVEICGCVGAELSKHQRKKRTGQRRKGEGSTPAVTTVDERDRKDYFAPSSGCFREFCEASVKRYGLDQPGLIRQDTLTHLTYGPVDTHSEVKDLFTLSTSNGGTYLARTVVLATGAGNPVIPSPFSDLQGQMGGTLPAATHALAPPTAPLLTAALATKIRSRQHTTALIIGGGLTSAQVADNLLRAGVDKVYLLMRGGLKIKPFDVDLSWMSKFQNQRKAEFWTADSFEERLGMVLEARNGGSIPSRYVKRLRFWEGKSGGERLKSCLYTQVQEAEWCKESRKWRIQTEPAVDGMSEIDHVFFATGAQGGVQDLPFLSNLLERYPIESVKGLPVLTDDLQWRRDVPLFVTGRMASLQLGPGAGNLEGARLGAERVVWAVEEILSGGKGDAGEVVEERARLEGEFVAGVGSKYRMLEVE</sequence>
<evidence type="ECO:0000256" key="1">
    <source>
        <dbReference type="ARBA" id="ARBA00008072"/>
    </source>
</evidence>
<dbReference type="Pfam" id="PF08240">
    <property type="entry name" value="ADH_N"/>
    <property type="match status" value="1"/>
</dbReference>
<evidence type="ECO:0000256" key="2">
    <source>
        <dbReference type="ARBA" id="ARBA00011245"/>
    </source>
</evidence>
<feature type="compositionally biased region" description="Basic residues" evidence="4">
    <location>
        <begin position="519"/>
        <end position="528"/>
    </location>
</feature>
<dbReference type="InterPro" id="IPR011032">
    <property type="entry name" value="GroES-like_sf"/>
</dbReference>
<reference evidence="6 7" key="2">
    <citation type="journal article" date="2021" name="Curr. Genet.">
        <title>Genetic response to nitrogen starvation in the aggressive Eucalyptus foliar pathogen Teratosphaeria destructans.</title>
        <authorList>
            <person name="Havenga M."/>
            <person name="Wingfield B.D."/>
            <person name="Wingfield M.J."/>
            <person name="Dreyer L.L."/>
            <person name="Roets F."/>
            <person name="Aylward J."/>
        </authorList>
    </citation>
    <scope>NUCLEOTIDE SEQUENCE [LARGE SCALE GENOMIC DNA]</scope>
    <source>
        <strain evidence="6">CMW44962</strain>
    </source>
</reference>
<dbReference type="GO" id="GO:0016651">
    <property type="term" value="F:oxidoreductase activity, acting on NAD(P)H"/>
    <property type="evidence" value="ECO:0007669"/>
    <property type="project" value="InterPro"/>
</dbReference>
<keyword evidence="3" id="KW-0560">Oxidoreductase</keyword>
<dbReference type="Gene3D" id="3.40.50.720">
    <property type="entry name" value="NAD(P)-binding Rossmann-like Domain"/>
    <property type="match status" value="1"/>
</dbReference>
<proteinExistence type="inferred from homology"/>
<dbReference type="AlphaFoldDB" id="A0A9W7W733"/>